<evidence type="ECO:0000256" key="12">
    <source>
        <dbReference type="ARBA" id="ARBA00042475"/>
    </source>
</evidence>
<evidence type="ECO:0000256" key="1">
    <source>
        <dbReference type="ARBA" id="ARBA00004651"/>
    </source>
</evidence>
<feature type="transmembrane region" description="Helical" evidence="14">
    <location>
        <begin position="127"/>
        <end position="149"/>
    </location>
</feature>
<keyword evidence="8 14" id="KW-0350">Heme biosynthesis</keyword>
<dbReference type="InterPro" id="IPR044878">
    <property type="entry name" value="UbiA_sf"/>
</dbReference>
<proteinExistence type="inferred from homology"/>
<dbReference type="EMBL" id="CP039291">
    <property type="protein sequence ID" value="QCB93520.1"/>
    <property type="molecule type" value="Genomic_DNA"/>
</dbReference>
<organism evidence="16 17">
    <name type="scientific">Cellulomonas shaoxiangyii</name>
    <dbReference type="NCBI Taxonomy" id="2566013"/>
    <lineage>
        <taxon>Bacteria</taxon>
        <taxon>Bacillati</taxon>
        <taxon>Actinomycetota</taxon>
        <taxon>Actinomycetes</taxon>
        <taxon>Micrococcales</taxon>
        <taxon>Cellulomonadaceae</taxon>
        <taxon>Cellulomonas</taxon>
    </lineage>
</organism>
<evidence type="ECO:0000256" key="15">
    <source>
        <dbReference type="SAM" id="MobiDB-lite"/>
    </source>
</evidence>
<evidence type="ECO:0000256" key="7">
    <source>
        <dbReference type="ARBA" id="ARBA00022989"/>
    </source>
</evidence>
<keyword evidence="9 14" id="KW-0472">Membrane</keyword>
<feature type="transmembrane region" description="Helical" evidence="14">
    <location>
        <begin position="319"/>
        <end position="335"/>
    </location>
</feature>
<dbReference type="HAMAP" id="MF_00154">
    <property type="entry name" value="CyoE_CtaB"/>
    <property type="match status" value="1"/>
</dbReference>
<dbReference type="FunFam" id="1.10.357.140:FF:000001">
    <property type="entry name" value="Protoheme IX farnesyltransferase"/>
    <property type="match status" value="1"/>
</dbReference>
<keyword evidence="17" id="KW-1185">Reference proteome</keyword>
<comment type="similarity">
    <text evidence="14">Belongs to the UbiA prenyltransferase family. Protoheme IX farnesyltransferase subfamily.</text>
</comment>
<feature type="transmembrane region" description="Helical" evidence="14">
    <location>
        <begin position="276"/>
        <end position="298"/>
    </location>
</feature>
<keyword evidence="5 14" id="KW-0808">Transferase</keyword>
<feature type="transmembrane region" description="Helical" evidence="14">
    <location>
        <begin position="155"/>
        <end position="174"/>
    </location>
</feature>
<accession>A0A4P7SHQ3</accession>
<keyword evidence="7 14" id="KW-1133">Transmembrane helix</keyword>
<dbReference type="InterPro" id="IPR006369">
    <property type="entry name" value="Protohaem_IX_farnesylTrfase"/>
</dbReference>
<evidence type="ECO:0000256" key="8">
    <source>
        <dbReference type="ARBA" id="ARBA00023133"/>
    </source>
</evidence>
<dbReference type="OrthoDB" id="9814417at2"/>
<dbReference type="GO" id="GO:0048034">
    <property type="term" value="P:heme O biosynthetic process"/>
    <property type="evidence" value="ECO:0007669"/>
    <property type="project" value="UniProtKB-UniRule"/>
</dbReference>
<evidence type="ECO:0000256" key="2">
    <source>
        <dbReference type="ARBA" id="ARBA00004919"/>
    </source>
</evidence>
<feature type="transmembrane region" description="Helical" evidence="14">
    <location>
        <begin position="251"/>
        <end position="270"/>
    </location>
</feature>
<evidence type="ECO:0000256" key="4">
    <source>
        <dbReference type="ARBA" id="ARBA00022475"/>
    </source>
</evidence>
<reference evidence="16 17" key="1">
    <citation type="submission" date="2019-04" db="EMBL/GenBank/DDBJ databases">
        <title>Isolation and identification of Cellulomonas shaoxiangyii sp. Nov. isolated from feces of the Tibetan antelopes (Pantholops hodgsonii) in the Qinghai-Tibet plateau of China.</title>
        <authorList>
            <person name="Tian Z."/>
        </authorList>
    </citation>
    <scope>NUCLEOTIDE SEQUENCE [LARGE SCALE GENOMIC DNA]</scope>
    <source>
        <strain evidence="16 17">Z28</strain>
    </source>
</reference>
<keyword evidence="4 14" id="KW-1003">Cell membrane</keyword>
<feature type="compositionally biased region" description="Basic and acidic residues" evidence="15">
    <location>
        <begin position="21"/>
        <end position="31"/>
    </location>
</feature>
<protein>
    <recommendedName>
        <fullName evidence="11 14">Protoheme IX farnesyltransferase</fullName>
        <ecNumber evidence="3 14">2.5.1.141</ecNumber>
    </recommendedName>
    <alternativeName>
        <fullName evidence="12 14">Heme B farnesyltransferase</fullName>
    </alternativeName>
    <alternativeName>
        <fullName evidence="10 14">Heme O synthase</fullName>
    </alternativeName>
</protein>
<evidence type="ECO:0000256" key="3">
    <source>
        <dbReference type="ARBA" id="ARBA00012292"/>
    </source>
</evidence>
<evidence type="ECO:0000256" key="13">
    <source>
        <dbReference type="ARBA" id="ARBA00047690"/>
    </source>
</evidence>
<feature type="compositionally biased region" description="Polar residues" evidence="15">
    <location>
        <begin position="1"/>
        <end position="10"/>
    </location>
</feature>
<evidence type="ECO:0000256" key="14">
    <source>
        <dbReference type="HAMAP-Rule" id="MF_00154"/>
    </source>
</evidence>
<dbReference type="Pfam" id="PF01040">
    <property type="entry name" value="UbiA"/>
    <property type="match status" value="1"/>
</dbReference>
<comment type="catalytic activity">
    <reaction evidence="13 14">
        <text>heme b + (2E,6E)-farnesyl diphosphate + H2O = Fe(II)-heme o + diphosphate</text>
        <dbReference type="Rhea" id="RHEA:28070"/>
        <dbReference type="ChEBI" id="CHEBI:15377"/>
        <dbReference type="ChEBI" id="CHEBI:33019"/>
        <dbReference type="ChEBI" id="CHEBI:60344"/>
        <dbReference type="ChEBI" id="CHEBI:60530"/>
        <dbReference type="ChEBI" id="CHEBI:175763"/>
        <dbReference type="EC" id="2.5.1.141"/>
    </reaction>
</comment>
<dbReference type="GO" id="GO:0008495">
    <property type="term" value="F:protoheme IX farnesyltransferase activity"/>
    <property type="evidence" value="ECO:0007669"/>
    <property type="project" value="UniProtKB-UniRule"/>
</dbReference>
<dbReference type="KEGG" id="celz:E5225_08035"/>
<dbReference type="Proteomes" id="UP000296469">
    <property type="component" value="Chromosome"/>
</dbReference>
<dbReference type="EC" id="2.5.1.141" evidence="3 14"/>
<dbReference type="NCBIfam" id="TIGR01473">
    <property type="entry name" value="cyoE_ctaB"/>
    <property type="match status" value="1"/>
</dbReference>
<dbReference type="InterPro" id="IPR030470">
    <property type="entry name" value="UbiA_prenylTrfase_CS"/>
</dbReference>
<comment type="function">
    <text evidence="14">Converts heme B (protoheme IX) to heme O by substitution of the vinyl group on carbon 2 of heme B porphyrin ring with a hydroxyethyl farnesyl side group.</text>
</comment>
<feature type="transmembrane region" description="Helical" evidence="14">
    <location>
        <begin position="85"/>
        <end position="106"/>
    </location>
</feature>
<feature type="transmembrane region" description="Helical" evidence="14">
    <location>
        <begin position="60"/>
        <end position="79"/>
    </location>
</feature>
<dbReference type="CDD" id="cd13957">
    <property type="entry name" value="PT_UbiA_Cox10"/>
    <property type="match status" value="1"/>
</dbReference>
<sequence length="337" mass="35697">MRPSSPSLDASTADAPGAHDGAAERVADDARTVGGPPPTGLAARLRWAVGPYVALTKPRVIELLLVTTIPTMFLAAGGFPPLGLVVATLVGGAGAAGAANTLNQYLDRDIDAVMNRTRRRPIVTGRVSPRAALVFGNVLGAVSLAWLWFAVNPASALFTGAAIAIYVVGYTMILKRRTPQNIVWGGAAGCMPVVIGWSAVTGGVSWSALLLFGVVFFWTPPHYWPLSMKFRRDYAAAGVPMLPVVAADTRVAWEMIAYTVAMIACSLLLVPVAGMTWVYAVVAAALGLWFLWSCVQLLRRAQDPQRGPLKAMSVFHGSITYLTLLSVAIAVDVFLPL</sequence>
<name>A0A4P7SHQ3_9CELL</name>
<evidence type="ECO:0000256" key="11">
    <source>
        <dbReference type="ARBA" id="ARBA00040810"/>
    </source>
</evidence>
<comment type="pathway">
    <text evidence="2 14">Porphyrin-containing compound metabolism; heme O biosynthesis; heme O from protoheme: step 1/1.</text>
</comment>
<dbReference type="GO" id="GO:0005886">
    <property type="term" value="C:plasma membrane"/>
    <property type="evidence" value="ECO:0007669"/>
    <property type="project" value="UniProtKB-SubCell"/>
</dbReference>
<feature type="transmembrane region" description="Helical" evidence="14">
    <location>
        <begin position="206"/>
        <end position="224"/>
    </location>
</feature>
<feature type="region of interest" description="Disordered" evidence="15">
    <location>
        <begin position="1"/>
        <end position="37"/>
    </location>
</feature>
<feature type="transmembrane region" description="Helical" evidence="14">
    <location>
        <begin position="181"/>
        <end position="200"/>
    </location>
</feature>
<dbReference type="UniPathway" id="UPA00834">
    <property type="reaction ID" value="UER00712"/>
</dbReference>
<dbReference type="Gene3D" id="1.10.357.140">
    <property type="entry name" value="UbiA prenyltransferase"/>
    <property type="match status" value="1"/>
</dbReference>
<evidence type="ECO:0000256" key="5">
    <source>
        <dbReference type="ARBA" id="ARBA00022679"/>
    </source>
</evidence>
<evidence type="ECO:0000313" key="16">
    <source>
        <dbReference type="EMBL" id="QCB93520.1"/>
    </source>
</evidence>
<evidence type="ECO:0000313" key="17">
    <source>
        <dbReference type="Proteomes" id="UP000296469"/>
    </source>
</evidence>
<evidence type="ECO:0000256" key="6">
    <source>
        <dbReference type="ARBA" id="ARBA00022692"/>
    </source>
</evidence>
<dbReference type="InterPro" id="IPR000537">
    <property type="entry name" value="UbiA_prenyltransferase"/>
</dbReference>
<dbReference type="PROSITE" id="PS00943">
    <property type="entry name" value="UBIA"/>
    <property type="match status" value="1"/>
</dbReference>
<keyword evidence="6 14" id="KW-0812">Transmembrane</keyword>
<gene>
    <name evidence="14" type="primary">ctaB</name>
    <name evidence="16" type="ORF">E5225_08035</name>
</gene>
<dbReference type="PANTHER" id="PTHR43448:SF7">
    <property type="entry name" value="4-HYDROXYBENZOATE SOLANESYLTRANSFERASE"/>
    <property type="match status" value="1"/>
</dbReference>
<evidence type="ECO:0000256" key="9">
    <source>
        <dbReference type="ARBA" id="ARBA00023136"/>
    </source>
</evidence>
<dbReference type="AlphaFoldDB" id="A0A4P7SHQ3"/>
<dbReference type="NCBIfam" id="NF003349">
    <property type="entry name" value="PRK04375.1-2"/>
    <property type="match status" value="1"/>
</dbReference>
<comment type="miscellaneous">
    <text evidence="14">Carbon 2 of the heme B porphyrin ring is defined according to the Fischer nomenclature.</text>
</comment>
<evidence type="ECO:0000256" key="10">
    <source>
        <dbReference type="ARBA" id="ARBA00030253"/>
    </source>
</evidence>
<comment type="subcellular location">
    <subcellularLocation>
        <location evidence="1 14">Cell membrane</location>
        <topology evidence="1 14">Multi-pass membrane protein</topology>
    </subcellularLocation>
</comment>
<dbReference type="PANTHER" id="PTHR43448">
    <property type="entry name" value="PROTOHEME IX FARNESYLTRANSFERASE, MITOCHONDRIAL"/>
    <property type="match status" value="1"/>
</dbReference>